<keyword evidence="1" id="KW-0547">Nucleotide-binding</keyword>
<dbReference type="GO" id="GO:0000266">
    <property type="term" value="P:mitochondrial fission"/>
    <property type="evidence" value="ECO:0007669"/>
    <property type="project" value="TreeGrafter"/>
</dbReference>
<dbReference type="AlphaFoldDB" id="A0A2S7YKZ2"/>
<evidence type="ECO:0000259" key="4">
    <source>
        <dbReference type="PROSITE" id="PS51388"/>
    </source>
</evidence>
<protein>
    <recommendedName>
        <fullName evidence="8">Interferon-induced GTP-binding protein Mx</fullName>
    </recommendedName>
</protein>
<dbReference type="Proteomes" id="UP000237441">
    <property type="component" value="Unassembled WGS sequence"/>
</dbReference>
<dbReference type="GO" id="GO:0006897">
    <property type="term" value="P:endocytosis"/>
    <property type="evidence" value="ECO:0007669"/>
    <property type="project" value="TreeGrafter"/>
</dbReference>
<dbReference type="GO" id="GO:0005739">
    <property type="term" value="C:mitochondrion"/>
    <property type="evidence" value="ECO:0007669"/>
    <property type="project" value="TreeGrafter"/>
</dbReference>
<dbReference type="Gene3D" id="3.40.50.300">
    <property type="entry name" value="P-loop containing nucleotide triphosphate hydrolases"/>
    <property type="match status" value="1"/>
</dbReference>
<comment type="caution">
    <text evidence="6">The sequence shown here is derived from an EMBL/GenBank/DDBJ whole genome shotgun (WGS) entry which is preliminary data.</text>
</comment>
<dbReference type="InterPro" id="IPR000375">
    <property type="entry name" value="Dynamin_stalk"/>
</dbReference>
<organism evidence="6 7">
    <name type="scientific">Beauveria bassiana</name>
    <name type="common">White muscardine disease fungus</name>
    <name type="synonym">Tritirachium shiotae</name>
    <dbReference type="NCBI Taxonomy" id="176275"/>
    <lineage>
        <taxon>Eukaryota</taxon>
        <taxon>Fungi</taxon>
        <taxon>Dikarya</taxon>
        <taxon>Ascomycota</taxon>
        <taxon>Pezizomycotina</taxon>
        <taxon>Sordariomycetes</taxon>
        <taxon>Hypocreomycetidae</taxon>
        <taxon>Hypocreales</taxon>
        <taxon>Cordycipitaceae</taxon>
        <taxon>Beauveria</taxon>
    </lineage>
</organism>
<dbReference type="GO" id="GO:0016559">
    <property type="term" value="P:peroxisome fission"/>
    <property type="evidence" value="ECO:0007669"/>
    <property type="project" value="TreeGrafter"/>
</dbReference>
<dbReference type="Pfam" id="PF01031">
    <property type="entry name" value="Dynamin_M"/>
    <property type="match status" value="1"/>
</dbReference>
<feature type="domain" description="Dynamin-type G" evidence="5">
    <location>
        <begin position="27"/>
        <end position="311"/>
    </location>
</feature>
<evidence type="ECO:0000256" key="3">
    <source>
        <dbReference type="SAM" id="MobiDB-lite"/>
    </source>
</evidence>
<name>A0A2S7YKZ2_BEABA</name>
<evidence type="ECO:0008006" key="8">
    <source>
        <dbReference type="Google" id="ProtNLM"/>
    </source>
</evidence>
<dbReference type="InterPro" id="IPR045063">
    <property type="entry name" value="Dynamin_N"/>
</dbReference>
<evidence type="ECO:0000259" key="5">
    <source>
        <dbReference type="PROSITE" id="PS51718"/>
    </source>
</evidence>
<accession>A0A2S7YKZ2</accession>
<dbReference type="InterPro" id="IPR001401">
    <property type="entry name" value="Dynamin_GTPase"/>
</dbReference>
<dbReference type="GO" id="GO:0008017">
    <property type="term" value="F:microtubule binding"/>
    <property type="evidence" value="ECO:0007669"/>
    <property type="project" value="TreeGrafter"/>
</dbReference>
<dbReference type="PROSITE" id="PS51718">
    <property type="entry name" value="G_DYNAMIN_2"/>
    <property type="match status" value="1"/>
</dbReference>
<dbReference type="SMART" id="SM00053">
    <property type="entry name" value="DYNc"/>
    <property type="match status" value="1"/>
</dbReference>
<proteinExistence type="predicted"/>
<dbReference type="InterPro" id="IPR027417">
    <property type="entry name" value="P-loop_NTPase"/>
</dbReference>
<dbReference type="EMBL" id="JRHA01000007">
    <property type="protein sequence ID" value="PQK16855.1"/>
    <property type="molecule type" value="Genomic_DNA"/>
</dbReference>
<feature type="domain" description="GED" evidence="4">
    <location>
        <begin position="594"/>
        <end position="685"/>
    </location>
</feature>
<dbReference type="PROSITE" id="PS51388">
    <property type="entry name" value="GED"/>
    <property type="match status" value="1"/>
</dbReference>
<sequence>MEALQSEDHRNLLDIIDKLRSKGVSRYVDLPQIVVCGDQSAGKSSVLEAISGLTFPTKDNLCTRFATELILRREATKTVNISIHPGPERSADERRQLNAFRTELDVTHPDLQKVVEEAKSVMGISDFKVFSTDILRVELSGPSQPHLTMVDLPGLFRAGNREQTTKDAKVVQKMVRGYVRNPRSIILAVVSAKNDFALQEITEMARELDPKGIRTLGLITKPDTLDAGSDSEAAYVKLAQNDDVAFRLGWHVLKNRDYQMRDASSAERDEAEEAFFRTGVWTKINPAQLGVKALKPRLSAVLKDQILRQLPALIQDMELEITSTKVQLQHFGSPRTNSTEQRRYLLQVSREFTFLMQAAVDGVYNDYFFGSAKTADGYRKRLRARVQNTLVSFSETMREQGRRRIIVDTTSDEEELASDEMPRSDFVDLAKKRIQRSRGRELPGTFNPMVIGELFVEQCTPWQRITSDLISEILGVVNDVVKLIVDHVAVQETTSGISSIVRGSLELFKSDLEVKLTELHTPHIEGHPITYNHYLTDTVQKVQEDRRQKSLETQFREAIGREQFASGHQTSIYPARVFDQLRQHIEVDMEHYGGELAVDYMEAYYKLASKKFIDDISVLAVERCLISRLPALFPSETILDLRDDEIAHIATESHAMMLERIRYNEKLAILKGAKDDLKHLDIHRTLDLVSPPPGTIEQVHSDGESEAELSEDGLAGLTEQSQHEERNDGEEATLPCETELASGPNTKKKKRRY</sequence>
<dbReference type="GO" id="GO:0016020">
    <property type="term" value="C:membrane"/>
    <property type="evidence" value="ECO:0007669"/>
    <property type="project" value="TreeGrafter"/>
</dbReference>
<dbReference type="InterPro" id="IPR020850">
    <property type="entry name" value="GED_dom"/>
</dbReference>
<dbReference type="GO" id="GO:0005525">
    <property type="term" value="F:GTP binding"/>
    <property type="evidence" value="ECO:0007669"/>
    <property type="project" value="InterPro"/>
</dbReference>
<dbReference type="Pfam" id="PF00350">
    <property type="entry name" value="Dynamin_N"/>
    <property type="match status" value="1"/>
</dbReference>
<dbReference type="SUPFAM" id="SSF52540">
    <property type="entry name" value="P-loop containing nucleoside triphosphate hydrolases"/>
    <property type="match status" value="1"/>
</dbReference>
<dbReference type="FunFam" id="3.40.50.300:FF:001425">
    <property type="entry name" value="Dynamin GTPase, putative"/>
    <property type="match status" value="1"/>
</dbReference>
<dbReference type="GO" id="GO:0005874">
    <property type="term" value="C:microtubule"/>
    <property type="evidence" value="ECO:0007669"/>
    <property type="project" value="TreeGrafter"/>
</dbReference>
<dbReference type="PANTHER" id="PTHR11566:SF149">
    <property type="entry name" value="GTPASE, PUTATIVE (AFU_ORTHOLOGUE AFUA_6G11890)-RELATED"/>
    <property type="match status" value="1"/>
</dbReference>
<dbReference type="PANTHER" id="PTHR11566">
    <property type="entry name" value="DYNAMIN"/>
    <property type="match status" value="1"/>
</dbReference>
<evidence type="ECO:0000313" key="6">
    <source>
        <dbReference type="EMBL" id="PQK16855.1"/>
    </source>
</evidence>
<dbReference type="GO" id="GO:0048312">
    <property type="term" value="P:intracellular distribution of mitochondria"/>
    <property type="evidence" value="ECO:0007669"/>
    <property type="project" value="TreeGrafter"/>
</dbReference>
<evidence type="ECO:0000313" key="7">
    <source>
        <dbReference type="Proteomes" id="UP000237441"/>
    </source>
</evidence>
<dbReference type="GO" id="GO:0003924">
    <property type="term" value="F:GTPase activity"/>
    <property type="evidence" value="ECO:0007669"/>
    <property type="project" value="InterPro"/>
</dbReference>
<dbReference type="PRINTS" id="PR00195">
    <property type="entry name" value="DYNAMIN"/>
</dbReference>
<dbReference type="InterPro" id="IPR030381">
    <property type="entry name" value="G_DYNAMIN_dom"/>
</dbReference>
<feature type="region of interest" description="Disordered" evidence="3">
    <location>
        <begin position="691"/>
        <end position="753"/>
    </location>
</feature>
<dbReference type="CDD" id="cd08771">
    <property type="entry name" value="DLP_1"/>
    <property type="match status" value="1"/>
</dbReference>
<reference evidence="6 7" key="1">
    <citation type="submission" date="2016-07" db="EMBL/GenBank/DDBJ databases">
        <title>Comparative genomics of the entomopathogenic fungus Beauveria bassiana.</title>
        <authorList>
            <person name="Valero Jimenez C.A."/>
            <person name="Zwaan B.J."/>
            <person name="Van Kan J.A."/>
            <person name="Takken W."/>
            <person name="Debets A.J."/>
            <person name="Schoustra S.E."/>
            <person name="Koenraadt C.J."/>
        </authorList>
    </citation>
    <scope>NUCLEOTIDE SEQUENCE [LARGE SCALE GENOMIC DNA]</scope>
    <source>
        <strain evidence="6 7">ARSEF 8028</strain>
    </source>
</reference>
<dbReference type="InterPro" id="IPR022812">
    <property type="entry name" value="Dynamin"/>
</dbReference>
<dbReference type="OrthoDB" id="415706at2759"/>
<gene>
    <name evidence="6" type="ORF">BB8028_0007g00560</name>
</gene>
<evidence type="ECO:0000256" key="1">
    <source>
        <dbReference type="ARBA" id="ARBA00022741"/>
    </source>
</evidence>
<keyword evidence="2" id="KW-0342">GTP-binding</keyword>
<evidence type="ECO:0000256" key="2">
    <source>
        <dbReference type="ARBA" id="ARBA00023134"/>
    </source>
</evidence>